<dbReference type="GO" id="GO:0003700">
    <property type="term" value="F:DNA-binding transcription factor activity"/>
    <property type="evidence" value="ECO:0007669"/>
    <property type="project" value="InterPro"/>
</dbReference>
<dbReference type="SUPFAM" id="SSF53850">
    <property type="entry name" value="Periplasmic binding protein-like II"/>
    <property type="match status" value="1"/>
</dbReference>
<evidence type="ECO:0000256" key="3">
    <source>
        <dbReference type="ARBA" id="ARBA00023125"/>
    </source>
</evidence>
<dbReference type="Pfam" id="PF03466">
    <property type="entry name" value="LysR_substrate"/>
    <property type="match status" value="1"/>
</dbReference>
<dbReference type="AlphaFoldDB" id="A0A4Q7NPZ1"/>
<dbReference type="OrthoDB" id="5495633at2"/>
<dbReference type="InterPro" id="IPR005119">
    <property type="entry name" value="LysR_subst-bd"/>
</dbReference>
<dbReference type="InterPro" id="IPR036390">
    <property type="entry name" value="WH_DNA-bd_sf"/>
</dbReference>
<dbReference type="Gene3D" id="3.40.190.10">
    <property type="entry name" value="Periplasmic binding protein-like II"/>
    <property type="match status" value="2"/>
</dbReference>
<gene>
    <name evidence="6" type="ORF">EV675_2688</name>
</gene>
<dbReference type="SUPFAM" id="SSF46785">
    <property type="entry name" value="Winged helix' DNA-binding domain"/>
    <property type="match status" value="1"/>
</dbReference>
<dbReference type="PANTHER" id="PTHR30118">
    <property type="entry name" value="HTH-TYPE TRANSCRIPTIONAL REGULATOR LEUO-RELATED"/>
    <property type="match status" value="1"/>
</dbReference>
<dbReference type="GO" id="GO:0003677">
    <property type="term" value="F:DNA binding"/>
    <property type="evidence" value="ECO:0007669"/>
    <property type="project" value="UniProtKB-KW"/>
</dbReference>
<dbReference type="PROSITE" id="PS50931">
    <property type="entry name" value="HTH_LYSR"/>
    <property type="match status" value="1"/>
</dbReference>
<evidence type="ECO:0000259" key="5">
    <source>
        <dbReference type="PROSITE" id="PS50931"/>
    </source>
</evidence>
<evidence type="ECO:0000313" key="7">
    <source>
        <dbReference type="Proteomes" id="UP000292445"/>
    </source>
</evidence>
<keyword evidence="3 6" id="KW-0238">DNA-binding</keyword>
<comment type="caution">
    <text evidence="6">The sequence shown here is derived from an EMBL/GenBank/DDBJ whole genome shotgun (WGS) entry which is preliminary data.</text>
</comment>
<proteinExistence type="inferred from homology"/>
<dbReference type="EMBL" id="SGXC01000001">
    <property type="protein sequence ID" value="RZS86640.1"/>
    <property type="molecule type" value="Genomic_DNA"/>
</dbReference>
<organism evidence="6 7">
    <name type="scientific">Pigmentiphaga kullae</name>
    <dbReference type="NCBI Taxonomy" id="151784"/>
    <lineage>
        <taxon>Bacteria</taxon>
        <taxon>Pseudomonadati</taxon>
        <taxon>Pseudomonadota</taxon>
        <taxon>Betaproteobacteria</taxon>
        <taxon>Burkholderiales</taxon>
        <taxon>Alcaligenaceae</taxon>
        <taxon>Pigmentiphaga</taxon>
    </lineage>
</organism>
<dbReference type="PANTHER" id="PTHR30118:SF15">
    <property type="entry name" value="TRANSCRIPTIONAL REGULATORY PROTEIN"/>
    <property type="match status" value="1"/>
</dbReference>
<dbReference type="RefSeq" id="WP_130357716.1">
    <property type="nucleotide sequence ID" value="NZ_SGXC01000001.1"/>
</dbReference>
<sequence>MSKLDLTDLRLLQSLGRTGTVSATADELGLSQPSVSIRLGRLRRHFKDPLFVRTSAGMVPTPRAASLTPALQGALALFDGREGREPDFDPATSDRVFRICMTNTGQMVVLARLLNRLADVAPHVRLEVRDLDPDTPRRLETGDADLAMGYTTSMQAGFHQQTLFSEHYVCLVRAGHPRVKSRLTKSQFLSESHVAVMTTGTAHWLLDKAIDDAGIARKTALWVPSFLGLEEIVARTDLLALAPIHLARLLAAHGTIRYLAVPFELPSYLVRQYWHERYHRDAGCKWLRAMAASVFRE</sequence>
<protein>
    <submittedName>
        <fullName evidence="6">DNA-binding transcriptional LysR family regulator</fullName>
    </submittedName>
</protein>
<comment type="similarity">
    <text evidence="1">Belongs to the LysR transcriptional regulatory family.</text>
</comment>
<accession>A0A4Q7NPZ1</accession>
<keyword evidence="7" id="KW-1185">Reference proteome</keyword>
<keyword evidence="4" id="KW-0804">Transcription</keyword>
<evidence type="ECO:0000256" key="2">
    <source>
        <dbReference type="ARBA" id="ARBA00023015"/>
    </source>
</evidence>
<evidence type="ECO:0000313" key="6">
    <source>
        <dbReference type="EMBL" id="RZS86640.1"/>
    </source>
</evidence>
<dbReference type="Proteomes" id="UP000292445">
    <property type="component" value="Unassembled WGS sequence"/>
</dbReference>
<evidence type="ECO:0000256" key="1">
    <source>
        <dbReference type="ARBA" id="ARBA00009437"/>
    </source>
</evidence>
<dbReference type="PRINTS" id="PR00039">
    <property type="entry name" value="HTHLYSR"/>
</dbReference>
<keyword evidence="2" id="KW-0805">Transcription regulation</keyword>
<dbReference type="Gene3D" id="1.10.10.10">
    <property type="entry name" value="Winged helix-like DNA-binding domain superfamily/Winged helix DNA-binding domain"/>
    <property type="match status" value="1"/>
</dbReference>
<dbReference type="InterPro" id="IPR000847">
    <property type="entry name" value="LysR_HTH_N"/>
</dbReference>
<dbReference type="Pfam" id="PF00126">
    <property type="entry name" value="HTH_1"/>
    <property type="match status" value="1"/>
</dbReference>
<reference evidence="6 7" key="1">
    <citation type="submission" date="2019-02" db="EMBL/GenBank/DDBJ databases">
        <title>Genomic Encyclopedia of Type Strains, Phase IV (KMG-IV): sequencing the most valuable type-strain genomes for metagenomic binning, comparative biology and taxonomic classification.</title>
        <authorList>
            <person name="Goeker M."/>
        </authorList>
    </citation>
    <scope>NUCLEOTIDE SEQUENCE [LARGE SCALE GENOMIC DNA]</scope>
    <source>
        <strain evidence="6 7">K24</strain>
    </source>
</reference>
<feature type="domain" description="HTH lysR-type" evidence="5">
    <location>
        <begin position="4"/>
        <end position="61"/>
    </location>
</feature>
<dbReference type="CDD" id="cd08459">
    <property type="entry name" value="PBP2_DntR_NahR_LinR_like"/>
    <property type="match status" value="1"/>
</dbReference>
<evidence type="ECO:0000256" key="4">
    <source>
        <dbReference type="ARBA" id="ARBA00023163"/>
    </source>
</evidence>
<dbReference type="InterPro" id="IPR050389">
    <property type="entry name" value="LysR-type_TF"/>
</dbReference>
<name>A0A4Q7NPZ1_9BURK</name>
<dbReference type="InterPro" id="IPR036388">
    <property type="entry name" value="WH-like_DNA-bd_sf"/>
</dbReference>